<reference evidence="3" key="1">
    <citation type="journal article" date="2019" name="Int. J. Syst. Evol. Microbiol.">
        <title>The Global Catalogue of Microorganisms (GCM) 10K type strain sequencing project: providing services to taxonomists for standard genome sequencing and annotation.</title>
        <authorList>
            <consortium name="The Broad Institute Genomics Platform"/>
            <consortium name="The Broad Institute Genome Sequencing Center for Infectious Disease"/>
            <person name="Wu L."/>
            <person name="Ma J."/>
        </authorList>
    </citation>
    <scope>NUCLEOTIDE SEQUENCE [LARGE SCALE GENOMIC DNA]</scope>
    <source>
        <strain evidence="3">CECT 8288</strain>
    </source>
</reference>
<name>A0ABV7WVC6_9GAMM</name>
<dbReference type="GO" id="GO:0016787">
    <property type="term" value="F:hydrolase activity"/>
    <property type="evidence" value="ECO:0007669"/>
    <property type="project" value="UniProtKB-KW"/>
</dbReference>
<dbReference type="SUPFAM" id="SSF53474">
    <property type="entry name" value="alpha/beta-Hydrolases"/>
    <property type="match status" value="1"/>
</dbReference>
<keyword evidence="2" id="KW-0378">Hydrolase</keyword>
<dbReference type="EMBL" id="JBHRYN010000012">
    <property type="protein sequence ID" value="MFC3702274.1"/>
    <property type="molecule type" value="Genomic_DNA"/>
</dbReference>
<comment type="caution">
    <text evidence="2">The sequence shown here is derived from an EMBL/GenBank/DDBJ whole genome shotgun (WGS) entry which is preliminary data.</text>
</comment>
<organism evidence="2 3">
    <name type="scientific">Reinekea marina</name>
    <dbReference type="NCBI Taxonomy" id="1310421"/>
    <lineage>
        <taxon>Bacteria</taxon>
        <taxon>Pseudomonadati</taxon>
        <taxon>Pseudomonadota</taxon>
        <taxon>Gammaproteobacteria</taxon>
        <taxon>Oceanospirillales</taxon>
        <taxon>Saccharospirillaceae</taxon>
        <taxon>Reinekea</taxon>
    </lineage>
</organism>
<dbReference type="Pfam" id="PF00561">
    <property type="entry name" value="Abhydrolase_1"/>
    <property type="match status" value="1"/>
</dbReference>
<evidence type="ECO:0000313" key="2">
    <source>
        <dbReference type="EMBL" id="MFC3702274.1"/>
    </source>
</evidence>
<dbReference type="InterPro" id="IPR000073">
    <property type="entry name" value="AB_hydrolase_1"/>
</dbReference>
<dbReference type="InterPro" id="IPR029058">
    <property type="entry name" value="AB_hydrolase_fold"/>
</dbReference>
<keyword evidence="3" id="KW-1185">Reference proteome</keyword>
<feature type="domain" description="AB hydrolase-1" evidence="1">
    <location>
        <begin position="45"/>
        <end position="161"/>
    </location>
</feature>
<gene>
    <name evidence="2" type="ORF">ACFOND_11530</name>
</gene>
<sequence>MQKFQVDEQSHIEFWQWQRHDLVKPKNTWFIAGIGGPGGQIDSDIVDEFVSIFDQYATSVDQLIIGQIRGHGKSNELECLYNESYSACRKRIVDSGIDVTHYHFMTYAQDFNALRSHLNIDQWSIYGVSYSGRVAGAMLLTDSQNISAVLLDSPVSLFPEQTTDAPIIQAKALYKFRAACLLIKSCLGNFSNRNKQKKLDQFIDNFEQSNVYMKGLNNVGLTKYLWSV</sequence>
<proteinExistence type="predicted"/>
<protein>
    <submittedName>
        <fullName evidence="2">Alpha/beta fold hydrolase</fullName>
    </submittedName>
</protein>
<dbReference type="Gene3D" id="3.40.50.1820">
    <property type="entry name" value="alpha/beta hydrolase"/>
    <property type="match status" value="1"/>
</dbReference>
<evidence type="ECO:0000313" key="3">
    <source>
        <dbReference type="Proteomes" id="UP001595710"/>
    </source>
</evidence>
<dbReference type="Proteomes" id="UP001595710">
    <property type="component" value="Unassembled WGS sequence"/>
</dbReference>
<dbReference type="RefSeq" id="WP_290281412.1">
    <property type="nucleotide sequence ID" value="NZ_JAUFQI010000001.1"/>
</dbReference>
<accession>A0ABV7WVC6</accession>
<evidence type="ECO:0000259" key="1">
    <source>
        <dbReference type="Pfam" id="PF00561"/>
    </source>
</evidence>